<feature type="compositionally biased region" description="Polar residues" evidence="1">
    <location>
        <begin position="79"/>
        <end position="101"/>
    </location>
</feature>
<name>A0A699UMZ5_TANCI</name>
<organism evidence="2">
    <name type="scientific">Tanacetum cinerariifolium</name>
    <name type="common">Dalmatian daisy</name>
    <name type="synonym">Chrysanthemum cinerariifolium</name>
    <dbReference type="NCBI Taxonomy" id="118510"/>
    <lineage>
        <taxon>Eukaryota</taxon>
        <taxon>Viridiplantae</taxon>
        <taxon>Streptophyta</taxon>
        <taxon>Embryophyta</taxon>
        <taxon>Tracheophyta</taxon>
        <taxon>Spermatophyta</taxon>
        <taxon>Magnoliopsida</taxon>
        <taxon>eudicotyledons</taxon>
        <taxon>Gunneridae</taxon>
        <taxon>Pentapetalae</taxon>
        <taxon>asterids</taxon>
        <taxon>campanulids</taxon>
        <taxon>Asterales</taxon>
        <taxon>Asteraceae</taxon>
        <taxon>Asteroideae</taxon>
        <taxon>Anthemideae</taxon>
        <taxon>Anthemidinae</taxon>
        <taxon>Tanacetum</taxon>
    </lineage>
</organism>
<gene>
    <name evidence="2" type="ORF">Tci_893033</name>
</gene>
<comment type="caution">
    <text evidence="2">The sequence shown here is derived from an EMBL/GenBank/DDBJ whole genome shotgun (WGS) entry which is preliminary data.</text>
</comment>
<protein>
    <submittedName>
        <fullName evidence="2">Uncharacterized protein</fullName>
    </submittedName>
</protein>
<dbReference type="AlphaFoldDB" id="A0A699UMZ5"/>
<feature type="region of interest" description="Disordered" evidence="1">
    <location>
        <begin position="61"/>
        <end position="107"/>
    </location>
</feature>
<sequence length="171" mass="18885">NKPTIAGGGPEWLFDIDALSKSMNYVPVFAGSSQDYILMPLWKDNSLFDSSYQALDVHNKDKHGLSQASESDNQDRPNAKSSTKTINTAGTVNTATSTNADYHNDPLMPDLEDVGFLDDAYDDRDEGVEADYNNLETVNSVSPIPSTRIHKDHPKEHIIGEINSAIQTRKM</sequence>
<dbReference type="EMBL" id="BKCJ011327086">
    <property type="protein sequence ID" value="GFD21064.1"/>
    <property type="molecule type" value="Genomic_DNA"/>
</dbReference>
<reference evidence="2" key="1">
    <citation type="journal article" date="2019" name="Sci. Rep.">
        <title>Draft genome of Tanacetum cinerariifolium, the natural source of mosquito coil.</title>
        <authorList>
            <person name="Yamashiro T."/>
            <person name="Shiraishi A."/>
            <person name="Satake H."/>
            <person name="Nakayama K."/>
        </authorList>
    </citation>
    <scope>NUCLEOTIDE SEQUENCE</scope>
</reference>
<feature type="non-terminal residue" evidence="2">
    <location>
        <position position="171"/>
    </location>
</feature>
<evidence type="ECO:0000313" key="2">
    <source>
        <dbReference type="EMBL" id="GFD21064.1"/>
    </source>
</evidence>
<proteinExistence type="predicted"/>
<feature type="non-terminal residue" evidence="2">
    <location>
        <position position="1"/>
    </location>
</feature>
<evidence type="ECO:0000256" key="1">
    <source>
        <dbReference type="SAM" id="MobiDB-lite"/>
    </source>
</evidence>
<accession>A0A699UMZ5</accession>